<proteinExistence type="predicted"/>
<protein>
    <recommendedName>
        <fullName evidence="2">YbaK/aminoacyl-tRNA synthetase-associated domain-containing protein</fullName>
    </recommendedName>
</protein>
<dbReference type="Proteomes" id="UP000451860">
    <property type="component" value="Unassembled WGS sequence"/>
</dbReference>
<evidence type="ECO:0000259" key="2">
    <source>
        <dbReference type="Pfam" id="PF04073"/>
    </source>
</evidence>
<evidence type="ECO:0000313" key="4">
    <source>
        <dbReference type="Proteomes" id="UP000451860"/>
    </source>
</evidence>
<accession>A0A7J5UMB6</accession>
<dbReference type="SUPFAM" id="SSF55826">
    <property type="entry name" value="YbaK/ProRS associated domain"/>
    <property type="match status" value="1"/>
</dbReference>
<gene>
    <name evidence="3" type="ORF">GB883_13785</name>
</gene>
<dbReference type="GO" id="GO:0002161">
    <property type="term" value="F:aminoacyl-tRNA deacylase activity"/>
    <property type="evidence" value="ECO:0007669"/>
    <property type="project" value="InterPro"/>
</dbReference>
<evidence type="ECO:0000313" key="3">
    <source>
        <dbReference type="EMBL" id="KAE8763507.1"/>
    </source>
</evidence>
<dbReference type="EMBL" id="WHJE01000069">
    <property type="protein sequence ID" value="KAE8763507.1"/>
    <property type="molecule type" value="Genomic_DNA"/>
</dbReference>
<organism evidence="3 4">
    <name type="scientific">Georgenia thermotolerans</name>
    <dbReference type="NCBI Taxonomy" id="527326"/>
    <lineage>
        <taxon>Bacteria</taxon>
        <taxon>Bacillati</taxon>
        <taxon>Actinomycetota</taxon>
        <taxon>Actinomycetes</taxon>
        <taxon>Micrococcales</taxon>
        <taxon>Bogoriellaceae</taxon>
        <taxon>Georgenia</taxon>
    </lineage>
</organism>
<dbReference type="Pfam" id="PF04073">
    <property type="entry name" value="tRNA_edit"/>
    <property type="match status" value="1"/>
</dbReference>
<dbReference type="RefSeq" id="WP_152203177.1">
    <property type="nucleotide sequence ID" value="NZ_VUKF01000023.1"/>
</dbReference>
<feature type="compositionally biased region" description="Low complexity" evidence="1">
    <location>
        <begin position="1"/>
        <end position="29"/>
    </location>
</feature>
<dbReference type="InterPro" id="IPR007214">
    <property type="entry name" value="YbaK/aa-tRNA-synth-assoc-dom"/>
</dbReference>
<keyword evidence="4" id="KW-1185">Reference proteome</keyword>
<feature type="region of interest" description="Disordered" evidence="1">
    <location>
        <begin position="1"/>
        <end position="35"/>
    </location>
</feature>
<dbReference type="Gene3D" id="3.90.960.10">
    <property type="entry name" value="YbaK/aminoacyl-tRNA synthetase-associated domain"/>
    <property type="match status" value="1"/>
</dbReference>
<reference evidence="3 4" key="1">
    <citation type="submission" date="2019-10" db="EMBL/GenBank/DDBJ databases">
        <title>Georgenia wutianyii sp. nov. and Georgenia yuyongxinii sp. nov. isolated from plateau pika (Ochotona curzoniae) in the Qinghai-Tibet plateau of China.</title>
        <authorList>
            <person name="Tian Z."/>
        </authorList>
    </citation>
    <scope>NUCLEOTIDE SEQUENCE [LARGE SCALE GENOMIC DNA]</scope>
    <source>
        <strain evidence="3 4">DSM 21501</strain>
    </source>
</reference>
<dbReference type="AlphaFoldDB" id="A0A7J5UMB6"/>
<sequence>MTAETPTTPGAAPSGAPAPQGTAAPQDAPAEQEVPAEPTAVLGEPGAVAFGTLVWVPALSRPELLAEPVRLALATLADRHPDLGAQVLVAEIDPDLADTAAMTEAYRLPPEASANCVLVAGKRAGEERVAACVVRATTRADVNNVVRRLLDVRKASFWPTEQAVAASGMEYGGITPVGVPDAWRLLLDPRVEHGYAIVGSGIRGSKLLLPGEVLAALPGAEVVEGLGLEVA</sequence>
<name>A0A7J5UMB6_9MICO</name>
<dbReference type="OrthoDB" id="9796920at2"/>
<dbReference type="InterPro" id="IPR036754">
    <property type="entry name" value="YbaK/aa-tRNA-synt-asso_dom_sf"/>
</dbReference>
<feature type="domain" description="YbaK/aminoacyl-tRNA synthetase-associated" evidence="2">
    <location>
        <begin position="94"/>
        <end position="214"/>
    </location>
</feature>
<comment type="caution">
    <text evidence="3">The sequence shown here is derived from an EMBL/GenBank/DDBJ whole genome shotgun (WGS) entry which is preliminary data.</text>
</comment>
<evidence type="ECO:0000256" key="1">
    <source>
        <dbReference type="SAM" id="MobiDB-lite"/>
    </source>
</evidence>